<reference evidence="3" key="1">
    <citation type="submission" date="2020-02" db="EMBL/GenBank/DDBJ databases">
        <authorList>
            <person name="Meier V. D."/>
        </authorList>
    </citation>
    <scope>NUCLEOTIDE SEQUENCE</scope>
    <source>
        <strain evidence="3">AVDCRST_MAG30</strain>
    </source>
</reference>
<dbReference type="AlphaFoldDB" id="A0A6J4TT69"/>
<gene>
    <name evidence="3" type="ORF">AVDCRST_MAG30-3829</name>
</gene>
<feature type="region of interest" description="Disordered" evidence="1">
    <location>
        <begin position="243"/>
        <end position="270"/>
    </location>
</feature>
<proteinExistence type="predicted"/>
<evidence type="ECO:0000256" key="1">
    <source>
        <dbReference type="SAM" id="MobiDB-lite"/>
    </source>
</evidence>
<evidence type="ECO:0000313" key="3">
    <source>
        <dbReference type="EMBL" id="CAA9531559.1"/>
    </source>
</evidence>
<feature type="signal peptide" evidence="2">
    <location>
        <begin position="1"/>
        <end position="23"/>
    </location>
</feature>
<keyword evidence="2" id="KW-0732">Signal</keyword>
<accession>A0A6J4TT69</accession>
<feature type="chain" id="PRO_5026896528" evidence="2">
    <location>
        <begin position="24"/>
        <end position="396"/>
    </location>
</feature>
<protein>
    <submittedName>
        <fullName evidence="3">Uncharacterized protein</fullName>
    </submittedName>
</protein>
<organism evidence="3">
    <name type="scientific">uncultured Solirubrobacteraceae bacterium</name>
    <dbReference type="NCBI Taxonomy" id="1162706"/>
    <lineage>
        <taxon>Bacteria</taxon>
        <taxon>Bacillati</taxon>
        <taxon>Actinomycetota</taxon>
        <taxon>Thermoleophilia</taxon>
        <taxon>Solirubrobacterales</taxon>
        <taxon>Solirubrobacteraceae</taxon>
        <taxon>environmental samples</taxon>
    </lineage>
</organism>
<name>A0A6J4TT69_9ACTN</name>
<evidence type="ECO:0000256" key="2">
    <source>
        <dbReference type="SAM" id="SignalP"/>
    </source>
</evidence>
<dbReference type="EMBL" id="CADCVS010000507">
    <property type="protein sequence ID" value="CAA9531559.1"/>
    <property type="molecule type" value="Genomic_DNA"/>
</dbReference>
<sequence>MRKSIPVAAALCALAALPATAGAADSVVNYSVDASGSGTYNLNIDLSGPDHIETSTVEASFGWKASIPAVRFVNGRFVGIVAAPEQPTQMTGQLKRAIRHINKDNADRPVIVDCEGAEVEDEHMSSTAMTGVGGHPTGISFEPFDNVRFTDHKCTDGNKDIFGIFEDGGDPHGIWESPSEFDEFEQVFDLPAEAIGAGRITQFVKPQSDQLMPAQCPAYSQAPGERCSARLDWAGSIIFTKIPDDPEEPTSLVTPTAPDRFDAPPKPPAPVKPPVKPPFDDGDDLIAPLVLPPKTKVDASGRTVTFKAGCTAGCTGTATVTAGASGKGASASARRKALATLRFKVLAGKPRAIRLRLPAAARRHLLRHRRATLAVTLRPKGGAAQKKTLPIALPRR</sequence>